<evidence type="ECO:0000256" key="11">
    <source>
        <dbReference type="ARBA" id="ARBA00022840"/>
    </source>
</evidence>
<dbReference type="HAMAP" id="MF_01274">
    <property type="entry name" value="Pantothen_kinase_3"/>
    <property type="match status" value="1"/>
</dbReference>
<comment type="subcellular location">
    <subcellularLocation>
        <location evidence="3 16">Cytoplasm</location>
    </subcellularLocation>
</comment>
<feature type="binding site" evidence="16">
    <location>
        <position position="132"/>
    </location>
    <ligand>
        <name>ATP</name>
        <dbReference type="ChEBI" id="CHEBI:30616"/>
    </ligand>
</feature>
<dbReference type="AlphaFoldDB" id="A0A261ESB1"/>
<dbReference type="EMBL" id="MWWR01000018">
    <property type="protein sequence ID" value="OZG49752.1"/>
    <property type="molecule type" value="Genomic_DNA"/>
</dbReference>
<dbReference type="InterPro" id="IPR004619">
    <property type="entry name" value="Type_III_PanK"/>
</dbReference>
<evidence type="ECO:0000313" key="18">
    <source>
        <dbReference type="Proteomes" id="UP000216725"/>
    </source>
</evidence>
<dbReference type="GO" id="GO:0005524">
    <property type="term" value="F:ATP binding"/>
    <property type="evidence" value="ECO:0007669"/>
    <property type="project" value="UniProtKB-UniRule"/>
</dbReference>
<keyword evidence="7 16" id="KW-0963">Cytoplasm</keyword>
<gene>
    <name evidence="16" type="primary">coaX</name>
    <name evidence="17" type="ORF">PSRA_1557</name>
</gene>
<comment type="cofactor">
    <cofactor evidence="2">
        <name>K(+)</name>
        <dbReference type="ChEBI" id="CHEBI:29103"/>
    </cofactor>
</comment>
<evidence type="ECO:0000256" key="12">
    <source>
        <dbReference type="ARBA" id="ARBA00022958"/>
    </source>
</evidence>
<keyword evidence="11 16" id="KW-0067">ATP-binding</keyword>
<keyword evidence="8 16" id="KW-0808">Transferase</keyword>
<evidence type="ECO:0000313" key="17">
    <source>
        <dbReference type="EMBL" id="OZG49752.1"/>
    </source>
</evidence>
<dbReference type="NCBIfam" id="NF009855">
    <property type="entry name" value="PRK13321.1"/>
    <property type="match status" value="1"/>
</dbReference>
<evidence type="ECO:0000256" key="4">
    <source>
        <dbReference type="ARBA" id="ARBA00005225"/>
    </source>
</evidence>
<comment type="subunit">
    <text evidence="5 16">Homodimer.</text>
</comment>
<dbReference type="Gene3D" id="3.30.420.40">
    <property type="match status" value="2"/>
</dbReference>
<keyword evidence="18" id="KW-1185">Reference proteome</keyword>
<dbReference type="NCBIfam" id="TIGR00671">
    <property type="entry name" value="baf"/>
    <property type="match status" value="1"/>
</dbReference>
<feature type="active site" description="Proton acceptor" evidence="16">
    <location>
        <position position="109"/>
    </location>
</feature>
<dbReference type="OrthoDB" id="9804707at2"/>
<sequence>MIVAVDIGNTNIVLGFIEDDEIVATYRISTQSTHTADEYGLMLVQFLAMSGYKTKDVDGVIICSVVPQVMHSFRASIVNFFGIDPMIVGPGVKTGVNLRIDDPKTMGTDCIVNCVASYYLYDGASLVIDMGTATTFNYIDADANIRMCVIAPGMQTSAHALAGDTAQLPNVEIARPACGIMATNTVASIQSGLYYAALGGLEKTVEVCHEQIGAPFTVVATGGFSNLFKGQTDAIDVFDPDLIFRGMNLIYKRQKQRPRRRE</sequence>
<keyword evidence="16" id="KW-0479">Metal-binding</keyword>
<comment type="pathway">
    <text evidence="4 16">Cofactor biosynthesis; coenzyme A biosynthesis; CoA from (R)-pantothenate: step 1/5.</text>
</comment>
<keyword evidence="10 16" id="KW-0418">Kinase</keyword>
<dbReference type="GO" id="GO:0004594">
    <property type="term" value="F:pantothenate kinase activity"/>
    <property type="evidence" value="ECO:0007669"/>
    <property type="project" value="UniProtKB-UniRule"/>
</dbReference>
<evidence type="ECO:0000256" key="10">
    <source>
        <dbReference type="ARBA" id="ARBA00022777"/>
    </source>
</evidence>
<comment type="catalytic activity">
    <reaction evidence="1 16">
        <text>(R)-pantothenate + ATP = (R)-4'-phosphopantothenate + ADP + H(+)</text>
        <dbReference type="Rhea" id="RHEA:16373"/>
        <dbReference type="ChEBI" id="CHEBI:10986"/>
        <dbReference type="ChEBI" id="CHEBI:15378"/>
        <dbReference type="ChEBI" id="CHEBI:29032"/>
        <dbReference type="ChEBI" id="CHEBI:30616"/>
        <dbReference type="ChEBI" id="CHEBI:456216"/>
        <dbReference type="EC" id="2.7.1.33"/>
    </reaction>
</comment>
<dbReference type="CDD" id="cd24015">
    <property type="entry name" value="ASKHA_NBD_PanK-III"/>
    <property type="match status" value="1"/>
</dbReference>
<dbReference type="GO" id="GO:0046872">
    <property type="term" value="F:metal ion binding"/>
    <property type="evidence" value="ECO:0007669"/>
    <property type="project" value="UniProtKB-KW"/>
</dbReference>
<comment type="similarity">
    <text evidence="14 16">Belongs to the type III pantothenate kinase family.</text>
</comment>
<dbReference type="SUPFAM" id="SSF53067">
    <property type="entry name" value="Actin-like ATPase domain"/>
    <property type="match status" value="2"/>
</dbReference>
<keyword evidence="13 16" id="KW-0173">Coenzyme A biosynthesis</keyword>
<feature type="binding site" evidence="16">
    <location>
        <position position="185"/>
    </location>
    <ligand>
        <name>substrate</name>
    </ligand>
</feature>
<feature type="binding site" evidence="16">
    <location>
        <begin position="107"/>
        <end position="110"/>
    </location>
    <ligand>
        <name>substrate</name>
    </ligand>
</feature>
<keyword evidence="9 16" id="KW-0547">Nucleotide-binding</keyword>
<evidence type="ECO:0000256" key="9">
    <source>
        <dbReference type="ARBA" id="ARBA00022741"/>
    </source>
</evidence>
<feature type="binding site" evidence="16">
    <location>
        <position position="129"/>
    </location>
    <ligand>
        <name>K(+)</name>
        <dbReference type="ChEBI" id="CHEBI:29103"/>
    </ligand>
</feature>
<dbReference type="UniPathway" id="UPA00241">
    <property type="reaction ID" value="UER00352"/>
</dbReference>
<evidence type="ECO:0000256" key="15">
    <source>
        <dbReference type="ARBA" id="ARBA00040883"/>
    </source>
</evidence>
<evidence type="ECO:0000256" key="13">
    <source>
        <dbReference type="ARBA" id="ARBA00022993"/>
    </source>
</evidence>
<reference evidence="17 18" key="1">
    <citation type="journal article" date="2017" name="BMC Genomics">
        <title>Comparative genomic and phylogenomic analyses of the Bifidobacteriaceae family.</title>
        <authorList>
            <person name="Lugli G.A."/>
            <person name="Milani C."/>
            <person name="Turroni F."/>
            <person name="Duranti S."/>
            <person name="Mancabelli L."/>
            <person name="Mangifesta M."/>
            <person name="Ferrario C."/>
            <person name="Modesto M."/>
            <person name="Mattarelli P."/>
            <person name="Jiri K."/>
            <person name="van Sinderen D."/>
            <person name="Ventura M."/>
        </authorList>
    </citation>
    <scope>NUCLEOTIDE SEQUENCE [LARGE SCALE GENOMIC DNA]</scope>
    <source>
        <strain evidence="17 18">DSM 24742</strain>
    </source>
</reference>
<protein>
    <recommendedName>
        <fullName evidence="15 16">Type III pantothenate kinase</fullName>
        <ecNumber evidence="6 16">2.7.1.33</ecNumber>
    </recommendedName>
    <alternativeName>
        <fullName evidence="16">PanK-III</fullName>
    </alternativeName>
    <alternativeName>
        <fullName evidence="16">Pantothenic acid kinase</fullName>
    </alternativeName>
</protein>
<comment type="caution">
    <text evidence="16">Lacks conserved residue(s) required for the propagation of feature annotation.</text>
</comment>
<keyword evidence="12 16" id="KW-0630">Potassium</keyword>
<dbReference type="EC" id="2.7.1.33" evidence="6 16"/>
<dbReference type="PANTHER" id="PTHR34265:SF1">
    <property type="entry name" value="TYPE III PANTOTHENATE KINASE"/>
    <property type="match status" value="1"/>
</dbReference>
<evidence type="ECO:0000256" key="14">
    <source>
        <dbReference type="ARBA" id="ARBA00038036"/>
    </source>
</evidence>
<dbReference type="GO" id="GO:0015937">
    <property type="term" value="P:coenzyme A biosynthetic process"/>
    <property type="evidence" value="ECO:0007669"/>
    <property type="project" value="UniProtKB-UniRule"/>
</dbReference>
<dbReference type="Proteomes" id="UP000216725">
    <property type="component" value="Unassembled WGS sequence"/>
</dbReference>
<evidence type="ECO:0000256" key="8">
    <source>
        <dbReference type="ARBA" id="ARBA00022679"/>
    </source>
</evidence>
<dbReference type="PANTHER" id="PTHR34265">
    <property type="entry name" value="TYPE III PANTOTHENATE KINASE"/>
    <property type="match status" value="1"/>
</dbReference>
<comment type="cofactor">
    <cofactor evidence="16">
        <name>NH4(+)</name>
        <dbReference type="ChEBI" id="CHEBI:28938"/>
    </cofactor>
    <cofactor evidence="16">
        <name>K(+)</name>
        <dbReference type="ChEBI" id="CHEBI:29103"/>
    </cofactor>
    <text evidence="16">A monovalent cation. Ammonium or potassium.</text>
</comment>
<feature type="binding site" evidence="16">
    <location>
        <begin position="6"/>
        <end position="13"/>
    </location>
    <ligand>
        <name>ATP</name>
        <dbReference type="ChEBI" id="CHEBI:30616"/>
    </ligand>
</feature>
<evidence type="ECO:0000256" key="2">
    <source>
        <dbReference type="ARBA" id="ARBA00001958"/>
    </source>
</evidence>
<dbReference type="GO" id="GO:0005737">
    <property type="term" value="C:cytoplasm"/>
    <property type="evidence" value="ECO:0007669"/>
    <property type="project" value="UniProtKB-SubCell"/>
</dbReference>
<dbReference type="InterPro" id="IPR043129">
    <property type="entry name" value="ATPase_NBD"/>
</dbReference>
<evidence type="ECO:0000256" key="16">
    <source>
        <dbReference type="HAMAP-Rule" id="MF_01274"/>
    </source>
</evidence>
<evidence type="ECO:0000256" key="1">
    <source>
        <dbReference type="ARBA" id="ARBA00001206"/>
    </source>
</evidence>
<evidence type="ECO:0000256" key="7">
    <source>
        <dbReference type="ARBA" id="ARBA00022490"/>
    </source>
</evidence>
<comment type="caution">
    <text evidence="17">The sequence shown here is derived from an EMBL/GenBank/DDBJ whole genome shotgun (WGS) entry which is preliminary data.</text>
</comment>
<dbReference type="Pfam" id="PF03309">
    <property type="entry name" value="Pan_kinase"/>
    <property type="match status" value="1"/>
</dbReference>
<evidence type="ECO:0000256" key="6">
    <source>
        <dbReference type="ARBA" id="ARBA00012102"/>
    </source>
</evidence>
<dbReference type="RefSeq" id="WP_094661358.1">
    <property type="nucleotide sequence ID" value="NZ_JBKZBO010000003.1"/>
</dbReference>
<evidence type="ECO:0000256" key="5">
    <source>
        <dbReference type="ARBA" id="ARBA00011738"/>
    </source>
</evidence>
<name>A0A261ESB1_9BIFI</name>
<evidence type="ECO:0000256" key="3">
    <source>
        <dbReference type="ARBA" id="ARBA00004496"/>
    </source>
</evidence>
<comment type="function">
    <text evidence="16">Catalyzes the phosphorylation of pantothenate (Pan), the first step in CoA biosynthesis.</text>
</comment>
<organism evidence="17 18">
    <name type="scientific">Pseudoscardovia radai</name>
    <dbReference type="NCBI Taxonomy" id="987066"/>
    <lineage>
        <taxon>Bacteria</taxon>
        <taxon>Bacillati</taxon>
        <taxon>Actinomycetota</taxon>
        <taxon>Actinomycetes</taxon>
        <taxon>Bifidobacteriales</taxon>
        <taxon>Bifidobacteriaceae</taxon>
        <taxon>Pseudoscardovia</taxon>
    </lineage>
</organism>
<proteinExistence type="inferred from homology"/>
<accession>A0A261ESB1</accession>